<comment type="caution">
    <text evidence="3">The sequence shown here is derived from an EMBL/GenBank/DDBJ whole genome shotgun (WGS) entry which is preliminary data.</text>
</comment>
<dbReference type="EMBL" id="CAMXCT010000259">
    <property type="protein sequence ID" value="CAI3976294.1"/>
    <property type="molecule type" value="Genomic_DNA"/>
</dbReference>
<feature type="repeat" description="PPR" evidence="2">
    <location>
        <begin position="161"/>
        <end position="195"/>
    </location>
</feature>
<dbReference type="PANTHER" id="PTHR47447">
    <property type="entry name" value="OS03G0856100 PROTEIN"/>
    <property type="match status" value="1"/>
</dbReference>
<dbReference type="Gene3D" id="1.25.40.10">
    <property type="entry name" value="Tetratricopeptide repeat domain"/>
    <property type="match status" value="2"/>
</dbReference>
<dbReference type="InterPro" id="IPR011990">
    <property type="entry name" value="TPR-like_helical_dom_sf"/>
</dbReference>
<reference evidence="3" key="1">
    <citation type="submission" date="2022-10" db="EMBL/GenBank/DDBJ databases">
        <authorList>
            <person name="Chen Y."/>
            <person name="Dougan E. K."/>
            <person name="Chan C."/>
            <person name="Rhodes N."/>
            <person name="Thang M."/>
        </authorList>
    </citation>
    <scope>NUCLEOTIDE SEQUENCE</scope>
</reference>
<dbReference type="PANTHER" id="PTHR47447:SF17">
    <property type="entry name" value="OS12G0638900 PROTEIN"/>
    <property type="match status" value="1"/>
</dbReference>
<dbReference type="Pfam" id="PF13812">
    <property type="entry name" value="PPR_3"/>
    <property type="match status" value="1"/>
</dbReference>
<keyword evidence="5" id="KW-1185">Reference proteome</keyword>
<evidence type="ECO:0000313" key="4">
    <source>
        <dbReference type="EMBL" id="CAL4763606.1"/>
    </source>
</evidence>
<name>A0A9P1FGM2_9DINO</name>
<keyword evidence="1" id="KW-0677">Repeat</keyword>
<reference evidence="4 5" key="2">
    <citation type="submission" date="2024-05" db="EMBL/GenBank/DDBJ databases">
        <authorList>
            <person name="Chen Y."/>
            <person name="Shah S."/>
            <person name="Dougan E. K."/>
            <person name="Thang M."/>
            <person name="Chan C."/>
        </authorList>
    </citation>
    <scope>NUCLEOTIDE SEQUENCE [LARGE SCALE GENOMIC DNA]</scope>
</reference>
<dbReference type="EMBL" id="CAMXCT020000259">
    <property type="protein sequence ID" value="CAL1129669.1"/>
    <property type="molecule type" value="Genomic_DNA"/>
</dbReference>
<evidence type="ECO:0000313" key="3">
    <source>
        <dbReference type="EMBL" id="CAI3976294.1"/>
    </source>
</evidence>
<accession>A0A9P1FGM2</accession>
<dbReference type="AlphaFoldDB" id="A0A9P1FGM2"/>
<proteinExistence type="predicted"/>
<sequence length="646" mass="70050">MRRSFDASEWRGALDLFEANAALAVRKDARDFGQAITKCHWEIASTLLREMEAHDVQQNVIIFGSLVNVYKEVSMWSCSLQALQRSLDVGLQGSVISINAALSACGRAVAWQSALEMLVNMSSHCDVVSYNAAIAACTKGMQTDLVLHLMMEMQDFIVKPDQVTFASAIVACKLAAAWQSALSLLQEMMAAGCLPDPISYGAVMATCTVKWERSLNLLQTLCSSDQSPDLVHCNSGIAAWSQGKLWHVGLCLLKRTAASQMRLDVISLNSALTACERADEWQLAAAMLRSLRGAFLQPDATSSAICTAAFGAGPGSARWSLALTSLLRARQQGLTNREGISSAMVALTGSSVASEATETNGLRWTLALLLLKQAAIGNLQPDSLMLSSALNACRDGAELGGNCAEQALELLQSVEDADMAALCVVLDTLEMSNNYRGSRSLLEEIYIATSQQLDMLKVPSKSDRAELHHVVLGMDLLHEHLLLGDVQATFLRSMTSPVIRRLRGLFQSRMKRDEVLERQPMLGSRGTIQALRTMEMGCKVTDQPWLGMARERSRSFLQAAKAQPSLDAIASALTAWLAFSIQESEVTQVASCRSRGSAHQLRQLRTAGENLGLVPLQIQHDRSPHGERQALLMVIAAAQGNSEGKT</sequence>
<evidence type="ECO:0000313" key="5">
    <source>
        <dbReference type="Proteomes" id="UP001152797"/>
    </source>
</evidence>
<dbReference type="OrthoDB" id="428771at2759"/>
<dbReference type="InterPro" id="IPR002885">
    <property type="entry name" value="PPR_rpt"/>
</dbReference>
<dbReference type="EMBL" id="CAMXCT030000259">
    <property type="protein sequence ID" value="CAL4763606.1"/>
    <property type="molecule type" value="Genomic_DNA"/>
</dbReference>
<protein>
    <submittedName>
        <fullName evidence="4">Pentatricopeptide repeat-containing protein, chloroplastic</fullName>
    </submittedName>
</protein>
<dbReference type="Proteomes" id="UP001152797">
    <property type="component" value="Unassembled WGS sequence"/>
</dbReference>
<gene>
    <name evidence="3" type="ORF">C1SCF055_LOCUS4526</name>
</gene>
<organism evidence="3">
    <name type="scientific">Cladocopium goreaui</name>
    <dbReference type="NCBI Taxonomy" id="2562237"/>
    <lineage>
        <taxon>Eukaryota</taxon>
        <taxon>Sar</taxon>
        <taxon>Alveolata</taxon>
        <taxon>Dinophyceae</taxon>
        <taxon>Suessiales</taxon>
        <taxon>Symbiodiniaceae</taxon>
        <taxon>Cladocopium</taxon>
    </lineage>
</organism>
<feature type="repeat" description="PPR" evidence="2">
    <location>
        <begin position="126"/>
        <end position="160"/>
    </location>
</feature>
<evidence type="ECO:0000256" key="1">
    <source>
        <dbReference type="ARBA" id="ARBA00022737"/>
    </source>
</evidence>
<evidence type="ECO:0000256" key="2">
    <source>
        <dbReference type="PROSITE-ProRule" id="PRU00708"/>
    </source>
</evidence>
<dbReference type="PROSITE" id="PS51375">
    <property type="entry name" value="PPR"/>
    <property type="match status" value="2"/>
</dbReference>